<evidence type="ECO:0000313" key="1">
    <source>
        <dbReference type="EMBL" id="KAE8360094.1"/>
    </source>
</evidence>
<keyword evidence="2" id="KW-1185">Reference proteome</keyword>
<sequence length="93" mass="10580">MLPSPAFQTALYISFPRRNAYTFIPMKPRLVSSLNKCLLKLFGILHRNKKLKMVSVSRYAMLHEVANIISTGCLSTGSKLPKRYEKIRKPAVV</sequence>
<accession>A0A5N6ZR97</accession>
<evidence type="ECO:0000313" key="2">
    <source>
        <dbReference type="Proteomes" id="UP000326268"/>
    </source>
</evidence>
<name>A0A5N6ZR97_9EURO</name>
<dbReference type="Proteomes" id="UP000326268">
    <property type="component" value="Unassembled WGS sequence"/>
</dbReference>
<reference evidence="1 2" key="1">
    <citation type="submission" date="2019-04" db="EMBL/GenBank/DDBJ databases">
        <title>Friends and foes A comparative genomics studyof 23 Aspergillus species from section Flavi.</title>
        <authorList>
            <consortium name="DOE Joint Genome Institute"/>
            <person name="Kjaerbolling I."/>
            <person name="Vesth T."/>
            <person name="Frisvad J.C."/>
            <person name="Nybo J.L."/>
            <person name="Theobald S."/>
            <person name="Kildgaard S."/>
            <person name="Isbrandt T."/>
            <person name="Kuo A."/>
            <person name="Sato A."/>
            <person name="Lyhne E.K."/>
            <person name="Kogle M.E."/>
            <person name="Wiebenga A."/>
            <person name="Kun R.S."/>
            <person name="Lubbers R.J."/>
            <person name="Makela M.R."/>
            <person name="Barry K."/>
            <person name="Chovatia M."/>
            <person name="Clum A."/>
            <person name="Daum C."/>
            <person name="Haridas S."/>
            <person name="He G."/>
            <person name="LaButti K."/>
            <person name="Lipzen A."/>
            <person name="Mondo S."/>
            <person name="Riley R."/>
            <person name="Salamov A."/>
            <person name="Simmons B.A."/>
            <person name="Magnuson J.K."/>
            <person name="Henrissat B."/>
            <person name="Mortensen U.H."/>
            <person name="Larsen T.O."/>
            <person name="Devries R.P."/>
            <person name="Grigoriev I.V."/>
            <person name="Machida M."/>
            <person name="Baker S.E."/>
            <person name="Andersen M.R."/>
        </authorList>
    </citation>
    <scope>NUCLEOTIDE SEQUENCE [LARGE SCALE GENOMIC DNA]</scope>
    <source>
        <strain evidence="1 2">CBS 763.97</strain>
    </source>
</reference>
<dbReference type="EMBL" id="ML737791">
    <property type="protein sequence ID" value="KAE8360094.1"/>
    <property type="molecule type" value="Genomic_DNA"/>
</dbReference>
<protein>
    <submittedName>
        <fullName evidence="1">Uncharacterized protein</fullName>
    </submittedName>
</protein>
<dbReference type="GeneID" id="43659122"/>
<gene>
    <name evidence="1" type="ORF">BDV27DRAFT_168097</name>
</gene>
<organism evidence="1 2">
    <name type="scientific">Aspergillus caelatus</name>
    <dbReference type="NCBI Taxonomy" id="61420"/>
    <lineage>
        <taxon>Eukaryota</taxon>
        <taxon>Fungi</taxon>
        <taxon>Dikarya</taxon>
        <taxon>Ascomycota</taxon>
        <taxon>Pezizomycotina</taxon>
        <taxon>Eurotiomycetes</taxon>
        <taxon>Eurotiomycetidae</taxon>
        <taxon>Eurotiales</taxon>
        <taxon>Aspergillaceae</taxon>
        <taxon>Aspergillus</taxon>
        <taxon>Aspergillus subgen. Circumdati</taxon>
    </lineage>
</organism>
<dbReference type="RefSeq" id="XP_031923175.1">
    <property type="nucleotide sequence ID" value="XM_032074676.1"/>
</dbReference>
<proteinExistence type="predicted"/>
<dbReference type="AlphaFoldDB" id="A0A5N6ZR97"/>